<dbReference type="RefSeq" id="WP_255932089.1">
    <property type="nucleotide sequence ID" value="NZ_JANFNH010000052.1"/>
</dbReference>
<organism evidence="2 3">
    <name type="scientific">Streptantibioticus rubrisoli</name>
    <dbReference type="NCBI Taxonomy" id="1387313"/>
    <lineage>
        <taxon>Bacteria</taxon>
        <taxon>Bacillati</taxon>
        <taxon>Actinomycetota</taxon>
        <taxon>Actinomycetes</taxon>
        <taxon>Kitasatosporales</taxon>
        <taxon>Streptomycetaceae</taxon>
        <taxon>Streptantibioticus</taxon>
    </lineage>
</organism>
<protein>
    <recommendedName>
        <fullName evidence="4">Integral membrane protein</fullName>
    </recommendedName>
</protein>
<dbReference type="Proteomes" id="UP001206206">
    <property type="component" value="Unassembled WGS sequence"/>
</dbReference>
<comment type="caution">
    <text evidence="2">The sequence shown here is derived from an EMBL/GenBank/DDBJ whole genome shotgun (WGS) entry which is preliminary data.</text>
</comment>
<evidence type="ECO:0008006" key="4">
    <source>
        <dbReference type="Google" id="ProtNLM"/>
    </source>
</evidence>
<feature type="transmembrane region" description="Helical" evidence="1">
    <location>
        <begin position="35"/>
        <end position="54"/>
    </location>
</feature>
<keyword evidence="1" id="KW-0472">Membrane</keyword>
<name>A0ABT1PKN9_9ACTN</name>
<dbReference type="EMBL" id="JANFNH010000052">
    <property type="protein sequence ID" value="MCQ4045932.1"/>
    <property type="molecule type" value="Genomic_DNA"/>
</dbReference>
<sequence>MERNAPFRAARAALFAALCVTLSTTSHVLLSHQPLPLTTVAFAFLGMFALAYALAGRERGFWPITALLVPLELAADTVFTTGQHACYGPSGGPVTGALRSFGADVICDGGRVGTPLAGAVPVADPAVPWLLLAAHVTVGLLASWWLRRGEAALHQLLRATASFAFRPLARAAAVLCGHVAVPERPRACRPEARSAAPTAPLLLHSVLRRGPPRPVAA</sequence>
<keyword evidence="1" id="KW-1133">Transmembrane helix</keyword>
<proteinExistence type="predicted"/>
<accession>A0ABT1PKN9</accession>
<evidence type="ECO:0000313" key="2">
    <source>
        <dbReference type="EMBL" id="MCQ4045932.1"/>
    </source>
</evidence>
<keyword evidence="3" id="KW-1185">Reference proteome</keyword>
<gene>
    <name evidence="2" type="ORF">NON19_28805</name>
</gene>
<keyword evidence="1" id="KW-0812">Transmembrane</keyword>
<evidence type="ECO:0000313" key="3">
    <source>
        <dbReference type="Proteomes" id="UP001206206"/>
    </source>
</evidence>
<evidence type="ECO:0000256" key="1">
    <source>
        <dbReference type="SAM" id="Phobius"/>
    </source>
</evidence>
<reference evidence="2 3" key="1">
    <citation type="submission" date="2022-06" db="EMBL/GenBank/DDBJ databases">
        <title>Draft genome sequence of type strain Streptomyces rubrisoli DSM 42083.</title>
        <authorList>
            <person name="Duangmal K."/>
            <person name="Klaysubun C."/>
        </authorList>
    </citation>
    <scope>NUCLEOTIDE SEQUENCE [LARGE SCALE GENOMIC DNA]</scope>
    <source>
        <strain evidence="2 3">DSM 42083</strain>
    </source>
</reference>